<evidence type="ECO:0000256" key="1">
    <source>
        <dbReference type="SAM" id="MobiDB-lite"/>
    </source>
</evidence>
<evidence type="ECO:0000313" key="3">
    <source>
        <dbReference type="Proteomes" id="UP001153069"/>
    </source>
</evidence>
<name>A0A9N8DFF7_9STRA</name>
<protein>
    <submittedName>
        <fullName evidence="2">Uncharacterized protein</fullName>
    </submittedName>
</protein>
<reference evidence="2" key="1">
    <citation type="submission" date="2020-06" db="EMBL/GenBank/DDBJ databases">
        <authorList>
            <consortium name="Plant Systems Biology data submission"/>
        </authorList>
    </citation>
    <scope>NUCLEOTIDE SEQUENCE</scope>
    <source>
        <strain evidence="2">D6</strain>
    </source>
</reference>
<gene>
    <name evidence="2" type="ORF">SEMRO_124_G059870.1</name>
</gene>
<feature type="region of interest" description="Disordered" evidence="1">
    <location>
        <begin position="104"/>
        <end position="167"/>
    </location>
</feature>
<comment type="caution">
    <text evidence="2">The sequence shown here is derived from an EMBL/GenBank/DDBJ whole genome shotgun (WGS) entry which is preliminary data.</text>
</comment>
<feature type="region of interest" description="Disordered" evidence="1">
    <location>
        <begin position="384"/>
        <end position="436"/>
    </location>
</feature>
<dbReference type="EMBL" id="CAICTM010000123">
    <property type="protein sequence ID" value="CAB9501993.1"/>
    <property type="molecule type" value="Genomic_DNA"/>
</dbReference>
<sequence>MAKFKPNGPHAANMVRWFIKQALAAKALDISPSDGDFSWETFLSENEVLVQTIAGDHPGPDNDHTKLVRANFHRQVNRFKNWLLSAAGYTSSFQRESGLTDSGLAGSCATNNPQQPGDLGEDDPEGAEPNPDPEIPFAGPPDAEEPEPEPEPPKKKSAKKQRKTKTEENLEDLYGAFESLNLDLTNTDMKIKMFTLDGVKIRGDVVKMVNVLGIQICVPPGAVLRTMEIQPSYDNPNHVNVECDIAPELSKGISLCKQRWKDQNTDLAVRIATELDDVCWMDTAAGVDYEKEDVTVPWPDGRKSELVALDSWALGLRERPVRDHQSLYEIDHIASGSGATVAPSYVVTVFFKEDKPRQFRGKSGGLRIDGSWDECDDDDYHDFDNFGGGGGRAKKPRTTPKKGSGGDGDDDVDMDGGKKPSTPKKRAATPKKPPSSSYFGFMSFLFG</sequence>
<dbReference type="Proteomes" id="UP001153069">
    <property type="component" value="Unassembled WGS sequence"/>
</dbReference>
<dbReference type="AlphaFoldDB" id="A0A9N8DFF7"/>
<proteinExistence type="predicted"/>
<accession>A0A9N8DFF7</accession>
<organism evidence="2 3">
    <name type="scientific">Seminavis robusta</name>
    <dbReference type="NCBI Taxonomy" id="568900"/>
    <lineage>
        <taxon>Eukaryota</taxon>
        <taxon>Sar</taxon>
        <taxon>Stramenopiles</taxon>
        <taxon>Ochrophyta</taxon>
        <taxon>Bacillariophyta</taxon>
        <taxon>Bacillariophyceae</taxon>
        <taxon>Bacillariophycidae</taxon>
        <taxon>Naviculales</taxon>
        <taxon>Naviculaceae</taxon>
        <taxon>Seminavis</taxon>
    </lineage>
</organism>
<evidence type="ECO:0000313" key="2">
    <source>
        <dbReference type="EMBL" id="CAB9501993.1"/>
    </source>
</evidence>
<keyword evidence="3" id="KW-1185">Reference proteome</keyword>